<dbReference type="InterPro" id="IPR039424">
    <property type="entry name" value="SBP_5"/>
</dbReference>
<feature type="domain" description="Solute-binding protein family 5" evidence="6">
    <location>
        <begin position="74"/>
        <end position="429"/>
    </location>
</feature>
<dbReference type="InterPro" id="IPR023765">
    <property type="entry name" value="SBP_5_CS"/>
</dbReference>
<dbReference type="GO" id="GO:1904680">
    <property type="term" value="F:peptide transmembrane transporter activity"/>
    <property type="evidence" value="ECO:0007669"/>
    <property type="project" value="TreeGrafter"/>
</dbReference>
<evidence type="ECO:0000313" key="8">
    <source>
        <dbReference type="Proteomes" id="UP000466307"/>
    </source>
</evidence>
<dbReference type="InterPro" id="IPR030678">
    <property type="entry name" value="Peptide/Ni-bd"/>
</dbReference>
<comment type="caution">
    <text evidence="7">The sequence shown here is derived from an EMBL/GenBank/DDBJ whole genome shotgun (WGS) entry which is preliminary data.</text>
</comment>
<dbReference type="AlphaFoldDB" id="A0A7K3LKZ3"/>
<dbReference type="PANTHER" id="PTHR30290:SF9">
    <property type="entry name" value="OLIGOPEPTIDE-BINDING PROTEIN APPA"/>
    <property type="match status" value="1"/>
</dbReference>
<evidence type="ECO:0000256" key="1">
    <source>
        <dbReference type="ARBA" id="ARBA00004193"/>
    </source>
</evidence>
<protein>
    <submittedName>
        <fullName evidence="7">ABC transporter substrate-binding protein</fullName>
    </submittedName>
</protein>
<keyword evidence="4 5" id="KW-0732">Signal</keyword>
<dbReference type="GO" id="GO:0015833">
    <property type="term" value="P:peptide transport"/>
    <property type="evidence" value="ECO:0007669"/>
    <property type="project" value="TreeGrafter"/>
</dbReference>
<evidence type="ECO:0000256" key="2">
    <source>
        <dbReference type="ARBA" id="ARBA00005695"/>
    </source>
</evidence>
<dbReference type="EMBL" id="JAADZU010000010">
    <property type="protein sequence ID" value="NDK88888.1"/>
    <property type="molecule type" value="Genomic_DNA"/>
</dbReference>
<reference evidence="7 8" key="1">
    <citation type="submission" date="2020-01" db="EMBL/GenBank/DDBJ databases">
        <title>Investigation of new actinobacteria for the biodesulphurisation of diesel fuel.</title>
        <authorList>
            <person name="Athi Narayanan S.M."/>
        </authorList>
    </citation>
    <scope>NUCLEOTIDE SEQUENCE [LARGE SCALE GENOMIC DNA]</scope>
    <source>
        <strain evidence="7 8">213E</strain>
    </source>
</reference>
<dbReference type="PROSITE" id="PS01040">
    <property type="entry name" value="SBP_BACTERIAL_5"/>
    <property type="match status" value="1"/>
</dbReference>
<dbReference type="Gene3D" id="3.90.76.10">
    <property type="entry name" value="Dipeptide-binding Protein, Domain 1"/>
    <property type="match status" value="1"/>
</dbReference>
<keyword evidence="8" id="KW-1185">Reference proteome</keyword>
<keyword evidence="3" id="KW-0813">Transport</keyword>
<dbReference type="RefSeq" id="WP_059035724.1">
    <property type="nucleotide sequence ID" value="NZ_JAADZU010000010.1"/>
</dbReference>
<comment type="similarity">
    <text evidence="2">Belongs to the bacterial solute-binding protein 5 family.</text>
</comment>
<evidence type="ECO:0000256" key="3">
    <source>
        <dbReference type="ARBA" id="ARBA00022448"/>
    </source>
</evidence>
<name>A0A7K3LKZ3_9ACTN</name>
<comment type="subcellular location">
    <subcellularLocation>
        <location evidence="1">Cell membrane</location>
        <topology evidence="1">Lipid-anchor</topology>
    </subcellularLocation>
</comment>
<dbReference type="Proteomes" id="UP000466307">
    <property type="component" value="Unassembled WGS sequence"/>
</dbReference>
<dbReference type="GO" id="GO:0043190">
    <property type="term" value="C:ATP-binding cassette (ABC) transporter complex"/>
    <property type="evidence" value="ECO:0007669"/>
    <property type="project" value="InterPro"/>
</dbReference>
<gene>
    <name evidence="7" type="ORF">GYA93_04745</name>
</gene>
<evidence type="ECO:0000256" key="5">
    <source>
        <dbReference type="SAM" id="SignalP"/>
    </source>
</evidence>
<dbReference type="InterPro" id="IPR000914">
    <property type="entry name" value="SBP_5_dom"/>
</dbReference>
<dbReference type="SUPFAM" id="SSF53850">
    <property type="entry name" value="Periplasmic binding protein-like II"/>
    <property type="match status" value="1"/>
</dbReference>
<dbReference type="Gene3D" id="3.40.190.10">
    <property type="entry name" value="Periplasmic binding protein-like II"/>
    <property type="match status" value="1"/>
</dbReference>
<dbReference type="Pfam" id="PF00496">
    <property type="entry name" value="SBP_bac_5"/>
    <property type="match status" value="1"/>
</dbReference>
<evidence type="ECO:0000256" key="4">
    <source>
        <dbReference type="ARBA" id="ARBA00022729"/>
    </source>
</evidence>
<sequence length="529" mass="56534">MKRRAMLAMAGAVAMLAAACSGSTDEQDDRLVLATGYELGDYNPMMGYGQLGVSPIYEGLLQPQADDDTVVPDLVPALAAAAPARIGDTNTWRIPLRENISFSDGTAFDSADVVATYRAVRNPAVASEISTDVAPITEITADGPNAVVVKLDTAADPSPYLLLGIVPSERVQDAPAAEWKLNTEPVGTGPYRLDSLQPDQAVLVARDDYWGRAPQLRRVVYSYVPDDNTRAQRIAAGEVDGTNLPPRLANTLDGRDGAQVVAVRSADWRGVSLPAGNAFTADVQARLAMNLGVDRQALVTDVLAGRGEPSSTPIAPVYGEAYDAATQFGYDRAAAEAVLERAGWIAGGDGIRAKGTDRASFTLLYNAQDTLRRDLSVAFAAAMKPLGVEVTPRGTSWDDIDTRLGTDAVLLGGGSAPYSIDSQVYDTLHTRVPDSSPYSNPGNFTAPGLDALLDAARMSAPSPENTERYRQIQRVYAQAPSSVFLTFLHHTYVSRPGAWTHDAPILEPHSHGVTWGPWWNLPSWTEGGR</sequence>
<evidence type="ECO:0000259" key="6">
    <source>
        <dbReference type="Pfam" id="PF00496"/>
    </source>
</evidence>
<dbReference type="Gene3D" id="3.10.105.10">
    <property type="entry name" value="Dipeptide-binding Protein, Domain 3"/>
    <property type="match status" value="1"/>
</dbReference>
<dbReference type="PIRSF" id="PIRSF002741">
    <property type="entry name" value="MppA"/>
    <property type="match status" value="1"/>
</dbReference>
<dbReference type="PANTHER" id="PTHR30290">
    <property type="entry name" value="PERIPLASMIC BINDING COMPONENT OF ABC TRANSPORTER"/>
    <property type="match status" value="1"/>
</dbReference>
<dbReference type="PROSITE" id="PS51257">
    <property type="entry name" value="PROKAR_LIPOPROTEIN"/>
    <property type="match status" value="1"/>
</dbReference>
<proteinExistence type="inferred from homology"/>
<accession>A0A7K3LKZ3</accession>
<dbReference type="GO" id="GO:0042597">
    <property type="term" value="C:periplasmic space"/>
    <property type="evidence" value="ECO:0007669"/>
    <property type="project" value="UniProtKB-ARBA"/>
</dbReference>
<feature type="signal peptide" evidence="5">
    <location>
        <begin position="1"/>
        <end position="19"/>
    </location>
</feature>
<feature type="chain" id="PRO_5029772919" evidence="5">
    <location>
        <begin position="20"/>
        <end position="529"/>
    </location>
</feature>
<evidence type="ECO:0000313" key="7">
    <source>
        <dbReference type="EMBL" id="NDK88888.1"/>
    </source>
</evidence>
<organism evidence="7 8">
    <name type="scientific">Gordonia desulfuricans</name>
    <dbReference type="NCBI Taxonomy" id="89051"/>
    <lineage>
        <taxon>Bacteria</taxon>
        <taxon>Bacillati</taxon>
        <taxon>Actinomycetota</taxon>
        <taxon>Actinomycetes</taxon>
        <taxon>Mycobacteriales</taxon>
        <taxon>Gordoniaceae</taxon>
        <taxon>Gordonia</taxon>
    </lineage>
</organism>